<comment type="similarity">
    <text evidence="3">Belongs to the acetyltransferase family. RimJ subfamily.</text>
</comment>
<dbReference type="Gene3D" id="3.40.630.30">
    <property type="match status" value="1"/>
</dbReference>
<dbReference type="OrthoDB" id="9811523at2"/>
<name>A0A246FFQ6_9BACT</name>
<dbReference type="EMBL" id="NIRR01000085">
    <property type="protein sequence ID" value="OWP61336.1"/>
    <property type="molecule type" value="Genomic_DNA"/>
</dbReference>
<protein>
    <recommendedName>
        <fullName evidence="4">N-acetyltransferase domain-containing protein</fullName>
    </recommendedName>
</protein>
<dbReference type="AlphaFoldDB" id="A0A246FFQ6"/>
<evidence type="ECO:0000313" key="6">
    <source>
        <dbReference type="Proteomes" id="UP000197277"/>
    </source>
</evidence>
<evidence type="ECO:0000256" key="1">
    <source>
        <dbReference type="ARBA" id="ARBA00022679"/>
    </source>
</evidence>
<keyword evidence="2" id="KW-0012">Acyltransferase</keyword>
<reference evidence="5 6" key="1">
    <citation type="submission" date="2017-06" db="EMBL/GenBank/DDBJ databases">
        <title>Hymenobacter amundsenii sp. nov. isolated from regoliths in Antarctica.</title>
        <authorList>
            <person name="Sedlacek I."/>
            <person name="Kralova S."/>
            <person name="Pantucek R."/>
            <person name="Svec P."/>
            <person name="Holochova P."/>
            <person name="Stankova E."/>
            <person name="Vrbovska V."/>
            <person name="Busse H.-J."/>
        </authorList>
    </citation>
    <scope>NUCLEOTIDE SEQUENCE [LARGE SCALE GENOMIC DNA]</scope>
    <source>
        <strain evidence="5 6">CCM 8682</strain>
    </source>
</reference>
<evidence type="ECO:0000256" key="2">
    <source>
        <dbReference type="ARBA" id="ARBA00023315"/>
    </source>
</evidence>
<sequence length="262" mass="29632">MRRTLNPYIRASCASRKNSSRTAKTILRAVTTNSLPNIGPRPKKAGYKRGQTLFILNRPRLLCHRFPKRLEKGFTSNSIPPQALSEETMTGKKFTPFPVLQTGRLTLRQLRDSDDHDILALRSNAQVNHYLDRRPSQSLNDARHFIHTVNDNVQRDASIYWALTLRGADNLIGTVCLFNFSENPAKAEIGYELLPAFQGKGFMHEALSPVLHFGFQRAGLRAIEAHTHSENRQSTRVLESLQFKRDGAADANITRFNLTHDG</sequence>
<dbReference type="InterPro" id="IPR016181">
    <property type="entry name" value="Acyl_CoA_acyltransferase"/>
</dbReference>
<keyword evidence="1" id="KW-0808">Transferase</keyword>
<feature type="domain" description="N-acetyltransferase" evidence="4">
    <location>
        <begin position="105"/>
        <end position="262"/>
    </location>
</feature>
<gene>
    <name evidence="5" type="ORF">CDA63_19970</name>
</gene>
<dbReference type="InterPro" id="IPR000182">
    <property type="entry name" value="GNAT_dom"/>
</dbReference>
<accession>A0A246FFQ6</accession>
<keyword evidence="6" id="KW-1185">Reference proteome</keyword>
<comment type="caution">
    <text evidence="5">The sequence shown here is derived from an EMBL/GenBank/DDBJ whole genome shotgun (WGS) entry which is preliminary data.</text>
</comment>
<dbReference type="SUPFAM" id="SSF55729">
    <property type="entry name" value="Acyl-CoA N-acyltransferases (Nat)"/>
    <property type="match status" value="1"/>
</dbReference>
<dbReference type="InterPro" id="IPR051531">
    <property type="entry name" value="N-acetyltransferase"/>
</dbReference>
<dbReference type="Proteomes" id="UP000197277">
    <property type="component" value="Unassembled WGS sequence"/>
</dbReference>
<evidence type="ECO:0000256" key="3">
    <source>
        <dbReference type="ARBA" id="ARBA00038502"/>
    </source>
</evidence>
<dbReference type="PANTHER" id="PTHR43792:SF8">
    <property type="entry name" value="[RIBOSOMAL PROTEIN US5]-ALANINE N-ACETYLTRANSFERASE"/>
    <property type="match status" value="1"/>
</dbReference>
<dbReference type="GO" id="GO:0016747">
    <property type="term" value="F:acyltransferase activity, transferring groups other than amino-acyl groups"/>
    <property type="evidence" value="ECO:0007669"/>
    <property type="project" value="InterPro"/>
</dbReference>
<evidence type="ECO:0000259" key="4">
    <source>
        <dbReference type="PROSITE" id="PS51186"/>
    </source>
</evidence>
<proteinExistence type="inferred from homology"/>
<evidence type="ECO:0000313" key="5">
    <source>
        <dbReference type="EMBL" id="OWP61336.1"/>
    </source>
</evidence>
<dbReference type="PANTHER" id="PTHR43792">
    <property type="entry name" value="GNAT FAMILY, PUTATIVE (AFU_ORTHOLOGUE AFUA_3G00765)-RELATED-RELATED"/>
    <property type="match status" value="1"/>
</dbReference>
<organism evidence="5 6">
    <name type="scientific">Hymenobacter amundsenii</name>
    <dbReference type="NCBI Taxonomy" id="2006685"/>
    <lineage>
        <taxon>Bacteria</taxon>
        <taxon>Pseudomonadati</taxon>
        <taxon>Bacteroidota</taxon>
        <taxon>Cytophagia</taxon>
        <taxon>Cytophagales</taxon>
        <taxon>Hymenobacteraceae</taxon>
        <taxon>Hymenobacter</taxon>
    </lineage>
</organism>
<dbReference type="Pfam" id="PF13302">
    <property type="entry name" value="Acetyltransf_3"/>
    <property type="match status" value="1"/>
</dbReference>
<dbReference type="PROSITE" id="PS51186">
    <property type="entry name" value="GNAT"/>
    <property type="match status" value="1"/>
</dbReference>